<dbReference type="GO" id="GO:0008526">
    <property type="term" value="F:phosphatidylinositol transfer activity"/>
    <property type="evidence" value="ECO:0007669"/>
    <property type="project" value="TreeGrafter"/>
</dbReference>
<dbReference type="InterPro" id="IPR052578">
    <property type="entry name" value="PI_Transfer_CRAL-TRIO"/>
</dbReference>
<evidence type="ECO:0000313" key="3">
    <source>
        <dbReference type="Proteomes" id="UP000743370"/>
    </source>
</evidence>
<evidence type="ECO:0000313" key="2">
    <source>
        <dbReference type="EMBL" id="KAG2397400.1"/>
    </source>
</evidence>
<feature type="region of interest" description="Disordered" evidence="1">
    <location>
        <begin position="1"/>
        <end position="38"/>
    </location>
</feature>
<accession>A0A8T0KC48</accession>
<protein>
    <submittedName>
        <fullName evidence="2">Protein NRT1/ PTR FAMILY 1.1</fullName>
    </submittedName>
</protein>
<dbReference type="AlphaFoldDB" id="A0A8T0KC48"/>
<comment type="caution">
    <text evidence="2">The sequence shown here is derived from an EMBL/GenBank/DDBJ whole genome shotgun (WGS) entry which is preliminary data.</text>
</comment>
<sequence length="283" mass="32127">MPAPREEPTLIPEDSSGTHCHSPPKPLPTRETENGTYHQEKGSDLLMPIENLRFLNKACIVRNPSQDLTPEGRARNPWNLCIVEEVEDLKALVKLSDKESVYCSDASISRYLMSRNSNVKKVAQMLKQSLKWRKEFKPEEIRWEDVAADAESGLIYRPNYQDKYEINDLSYLATGMKRKNENSFEIENSKSTERQVKHFVHCFENAILNLPPHKEQLVWLVDLEGIKMCTVFSWHYPSHTLSFQLALGDQSPSLGVGSSFGAGVHGFDDDGCLTGDGRCERKA</sequence>
<dbReference type="EMBL" id="JABFOF010000005">
    <property type="protein sequence ID" value="KAG2397400.1"/>
    <property type="molecule type" value="Genomic_DNA"/>
</dbReference>
<dbReference type="InterPro" id="IPR036865">
    <property type="entry name" value="CRAL-TRIO_dom_sf"/>
</dbReference>
<feature type="compositionally biased region" description="Basic and acidic residues" evidence="1">
    <location>
        <begin position="28"/>
        <end position="38"/>
    </location>
</feature>
<dbReference type="Proteomes" id="UP000743370">
    <property type="component" value="Unassembled WGS sequence"/>
</dbReference>
<reference evidence="2 3" key="1">
    <citation type="submission" date="2020-05" db="EMBL/GenBank/DDBJ databases">
        <title>Vigna angularis (adzuki bean) Var. LongXiaoDou No. 4 denovo assembly.</title>
        <authorList>
            <person name="Xiang H."/>
        </authorList>
    </citation>
    <scope>NUCLEOTIDE SEQUENCE [LARGE SCALE GENOMIC DNA]</scope>
    <source>
        <tissue evidence="2">Leaf</tissue>
    </source>
</reference>
<gene>
    <name evidence="2" type="ORF">HKW66_Vig0143640</name>
</gene>
<organism evidence="2 3">
    <name type="scientific">Phaseolus angularis</name>
    <name type="common">Azuki bean</name>
    <name type="synonym">Vigna angularis</name>
    <dbReference type="NCBI Taxonomy" id="3914"/>
    <lineage>
        <taxon>Eukaryota</taxon>
        <taxon>Viridiplantae</taxon>
        <taxon>Streptophyta</taxon>
        <taxon>Embryophyta</taxon>
        <taxon>Tracheophyta</taxon>
        <taxon>Spermatophyta</taxon>
        <taxon>Magnoliopsida</taxon>
        <taxon>eudicotyledons</taxon>
        <taxon>Gunneridae</taxon>
        <taxon>Pentapetalae</taxon>
        <taxon>rosids</taxon>
        <taxon>fabids</taxon>
        <taxon>Fabales</taxon>
        <taxon>Fabaceae</taxon>
        <taxon>Papilionoideae</taxon>
        <taxon>50 kb inversion clade</taxon>
        <taxon>NPAAA clade</taxon>
        <taxon>indigoferoid/millettioid clade</taxon>
        <taxon>Phaseoleae</taxon>
        <taxon>Vigna</taxon>
    </lineage>
</organism>
<dbReference type="PANTHER" id="PTHR45824:SF8">
    <property type="entry name" value="CRAL-TRIO LIPID BINDING DOMAIN, CRAL_TRIO DOMAIN-CONTAINING PROTEIN-RELATED"/>
    <property type="match status" value="1"/>
</dbReference>
<evidence type="ECO:0000256" key="1">
    <source>
        <dbReference type="SAM" id="MobiDB-lite"/>
    </source>
</evidence>
<dbReference type="SUPFAM" id="SSF52087">
    <property type="entry name" value="CRAL/TRIO domain"/>
    <property type="match status" value="1"/>
</dbReference>
<proteinExistence type="predicted"/>
<dbReference type="InterPro" id="IPR036273">
    <property type="entry name" value="CRAL/TRIO_N_dom_sf"/>
</dbReference>
<dbReference type="SUPFAM" id="SSF46938">
    <property type="entry name" value="CRAL/TRIO N-terminal domain"/>
    <property type="match status" value="1"/>
</dbReference>
<dbReference type="Gene3D" id="3.40.525.10">
    <property type="entry name" value="CRAL-TRIO lipid binding domain"/>
    <property type="match status" value="1"/>
</dbReference>
<dbReference type="PANTHER" id="PTHR45824">
    <property type="entry name" value="GH16843P"/>
    <property type="match status" value="1"/>
</dbReference>
<name>A0A8T0KC48_PHAAN</name>